<name>A0A3R8S621_9BURK</name>
<accession>A0A3R8S621</accession>
<keyword evidence="2" id="KW-1185">Reference proteome</keyword>
<dbReference type="AlphaFoldDB" id="A0A3R8S621"/>
<dbReference type="EMBL" id="RSED01000001">
    <property type="protein sequence ID" value="RRS06381.1"/>
    <property type="molecule type" value="Genomic_DNA"/>
</dbReference>
<dbReference type="Proteomes" id="UP000269265">
    <property type="component" value="Unassembled WGS sequence"/>
</dbReference>
<gene>
    <name evidence="1" type="ORF">EIP75_02005</name>
</gene>
<protein>
    <submittedName>
        <fullName evidence="1">Uncharacterized protein</fullName>
    </submittedName>
</protein>
<dbReference type="RefSeq" id="WP_125241523.1">
    <property type="nucleotide sequence ID" value="NZ_RSED01000001.1"/>
</dbReference>
<sequence>MPCWLRVERGHLTKRQPRSEPAPSYKAQQEASNILAAIKAGIFTTTTDEALLAAEARQAEAKAELEAIEQVEPSQILPRAKDIYQQLVNSLEQIDNVAEAREALRALLGEVRIACVKVKLTQKAQTPDWPAFVH</sequence>
<reference evidence="1 2" key="1">
    <citation type="submission" date="2018-12" db="EMBL/GenBank/DDBJ databases">
        <title>The whole draft genome of Aquabacterium sp. SJQ9.</title>
        <authorList>
            <person name="Sun L."/>
            <person name="Gao X."/>
            <person name="Chen W."/>
            <person name="Huang K."/>
        </authorList>
    </citation>
    <scope>NUCLEOTIDE SEQUENCE [LARGE SCALE GENOMIC DNA]</scope>
    <source>
        <strain evidence="1 2">SJQ9</strain>
    </source>
</reference>
<comment type="caution">
    <text evidence="1">The sequence shown here is derived from an EMBL/GenBank/DDBJ whole genome shotgun (WGS) entry which is preliminary data.</text>
</comment>
<proteinExistence type="predicted"/>
<dbReference type="OrthoDB" id="8585334at2"/>
<evidence type="ECO:0000313" key="1">
    <source>
        <dbReference type="EMBL" id="RRS06381.1"/>
    </source>
</evidence>
<evidence type="ECO:0000313" key="2">
    <source>
        <dbReference type="Proteomes" id="UP000269265"/>
    </source>
</evidence>
<organism evidence="1 2">
    <name type="scientific">Aquabacterium soli</name>
    <dbReference type="NCBI Taxonomy" id="2493092"/>
    <lineage>
        <taxon>Bacteria</taxon>
        <taxon>Pseudomonadati</taxon>
        <taxon>Pseudomonadota</taxon>
        <taxon>Betaproteobacteria</taxon>
        <taxon>Burkholderiales</taxon>
        <taxon>Aquabacterium</taxon>
    </lineage>
</organism>